<accession>A0A845FH48</accession>
<dbReference type="Proteomes" id="UP000450457">
    <property type="component" value="Unassembled WGS sequence"/>
</dbReference>
<dbReference type="AlphaFoldDB" id="A0A845FH48"/>
<protein>
    <submittedName>
        <fullName evidence="1">Uncharacterized protein</fullName>
    </submittedName>
</protein>
<dbReference type="OrthoDB" id="1631118at2"/>
<proteinExistence type="predicted"/>
<dbReference type="GeneID" id="78009276"/>
<evidence type="ECO:0000313" key="2">
    <source>
        <dbReference type="Proteomes" id="UP000450457"/>
    </source>
</evidence>
<name>A0A845FH48_9BACI</name>
<dbReference type="RefSeq" id="WP_160916928.1">
    <property type="nucleotide sequence ID" value="NZ_WMFA01000017.1"/>
</dbReference>
<organism evidence="1 2">
    <name type="scientific">Halobacillus litoralis</name>
    <dbReference type="NCBI Taxonomy" id="45668"/>
    <lineage>
        <taxon>Bacteria</taxon>
        <taxon>Bacillati</taxon>
        <taxon>Bacillota</taxon>
        <taxon>Bacilli</taxon>
        <taxon>Bacillales</taxon>
        <taxon>Bacillaceae</taxon>
        <taxon>Halobacillus</taxon>
    </lineage>
</organism>
<comment type="caution">
    <text evidence="1">The sequence shown here is derived from an EMBL/GenBank/DDBJ whole genome shotgun (WGS) entry which is preliminary data.</text>
</comment>
<reference evidence="1 2" key="1">
    <citation type="submission" date="2019-11" db="EMBL/GenBank/DDBJ databases">
        <title>Genome sequences of 17 halophilic strains isolated from different environments.</title>
        <authorList>
            <person name="Furrow R.E."/>
        </authorList>
    </citation>
    <scope>NUCLEOTIDE SEQUENCE [LARGE SCALE GENOMIC DNA]</scope>
    <source>
        <strain evidence="1 2">SL-4</strain>
    </source>
</reference>
<evidence type="ECO:0000313" key="1">
    <source>
        <dbReference type="EMBL" id="MYL73068.1"/>
    </source>
</evidence>
<sequence>METRIWLVRPLPHGSNHMKDFLSENIIAVGYPVGEPLSGCSYSQIRSLLKDNGWEEGIGNVNTLVHGMSVGDIVVVPDDNKKDVYFGKITSDYQYVEELDENIPESGYPHQRKVEWYFDKKPLLRSELPDELRGSMRYPGTIADITKHHEHVFKTIKDPSLNTESTLEQKAKKVLEEMLNHEDPEIKLKAVEIVLK</sequence>
<dbReference type="EMBL" id="WMFA01000017">
    <property type="protein sequence ID" value="MYL73068.1"/>
    <property type="molecule type" value="Genomic_DNA"/>
</dbReference>
<gene>
    <name evidence="1" type="ORF">GLW00_19825</name>
</gene>